<feature type="region of interest" description="Disordered" evidence="2">
    <location>
        <begin position="86"/>
        <end position="158"/>
    </location>
</feature>
<proteinExistence type="predicted"/>
<reference evidence="5" key="2">
    <citation type="submission" date="2024-04" db="EMBL/GenBank/DDBJ databases">
        <authorList>
            <person name="Chen Y."/>
            <person name="Shah S."/>
            <person name="Dougan E. K."/>
            <person name="Thang M."/>
            <person name="Chan C."/>
        </authorList>
    </citation>
    <scope>NUCLEOTIDE SEQUENCE [LARGE SCALE GENOMIC DNA]</scope>
</reference>
<feature type="compositionally biased region" description="Basic and acidic residues" evidence="2">
    <location>
        <begin position="95"/>
        <end position="123"/>
    </location>
</feature>
<evidence type="ECO:0000313" key="4">
    <source>
        <dbReference type="EMBL" id="CAI3993538.1"/>
    </source>
</evidence>
<evidence type="ECO:0000313" key="5">
    <source>
        <dbReference type="EMBL" id="CAL1146913.1"/>
    </source>
</evidence>
<evidence type="ECO:0000256" key="2">
    <source>
        <dbReference type="SAM" id="MobiDB-lite"/>
    </source>
</evidence>
<dbReference type="OrthoDB" id="445556at2759"/>
<dbReference type="CDD" id="cd06257">
    <property type="entry name" value="DnaJ"/>
    <property type="match status" value="1"/>
</dbReference>
<keyword evidence="1" id="KW-0175">Coiled coil</keyword>
<keyword evidence="7" id="KW-1185">Reference proteome</keyword>
<feature type="region of interest" description="Disordered" evidence="2">
    <location>
        <begin position="517"/>
        <end position="537"/>
    </location>
</feature>
<dbReference type="Proteomes" id="UP001152797">
    <property type="component" value="Unassembled WGS sequence"/>
</dbReference>
<feature type="compositionally biased region" description="Polar residues" evidence="2">
    <location>
        <begin position="139"/>
        <end position="153"/>
    </location>
</feature>
<feature type="compositionally biased region" description="Low complexity" evidence="2">
    <location>
        <begin position="227"/>
        <end position="247"/>
    </location>
</feature>
<evidence type="ECO:0000259" key="3">
    <source>
        <dbReference type="PROSITE" id="PS50076"/>
    </source>
</evidence>
<name>A0A9P1CMD8_9DINO</name>
<dbReference type="EMBL" id="CAMXCT010001846">
    <property type="protein sequence ID" value="CAI3993538.1"/>
    <property type="molecule type" value="Genomic_DNA"/>
</dbReference>
<dbReference type="InterPro" id="IPR013830">
    <property type="entry name" value="SGNH_hydro"/>
</dbReference>
<dbReference type="EMBL" id="CAMXCT020001846">
    <property type="protein sequence ID" value="CAL1146913.1"/>
    <property type="molecule type" value="Genomic_DNA"/>
</dbReference>
<feature type="compositionally biased region" description="Basic and acidic residues" evidence="2">
    <location>
        <begin position="271"/>
        <end position="285"/>
    </location>
</feature>
<dbReference type="InterPro" id="IPR018253">
    <property type="entry name" value="DnaJ_domain_CS"/>
</dbReference>
<dbReference type="InterPro" id="IPR001623">
    <property type="entry name" value="DnaJ_domain"/>
</dbReference>
<dbReference type="InterPro" id="IPR036514">
    <property type="entry name" value="SGNH_hydro_sf"/>
</dbReference>
<dbReference type="AlphaFoldDB" id="A0A9P1CMD8"/>
<accession>A0A9P1CMD8</accession>
<dbReference type="PROSITE" id="PS50076">
    <property type="entry name" value="DNAJ_2"/>
    <property type="match status" value="1"/>
</dbReference>
<dbReference type="SUPFAM" id="SSF46565">
    <property type="entry name" value="Chaperone J-domain"/>
    <property type="match status" value="1"/>
</dbReference>
<dbReference type="PRINTS" id="PR00625">
    <property type="entry name" value="JDOMAIN"/>
</dbReference>
<dbReference type="CDD" id="cd00229">
    <property type="entry name" value="SGNH_hydrolase"/>
    <property type="match status" value="1"/>
</dbReference>
<dbReference type="Pfam" id="PF13472">
    <property type="entry name" value="Lipase_GDSL_2"/>
    <property type="match status" value="1"/>
</dbReference>
<comment type="caution">
    <text evidence="4">The sequence shown here is derived from an EMBL/GenBank/DDBJ whole genome shotgun (WGS) entry which is preliminary data.</text>
</comment>
<dbReference type="Gene3D" id="1.10.287.110">
    <property type="entry name" value="DnaJ domain"/>
    <property type="match status" value="1"/>
</dbReference>
<protein>
    <submittedName>
        <fullName evidence="6">Sperm-associated antigen 6</fullName>
    </submittedName>
</protein>
<feature type="region of interest" description="Disordered" evidence="2">
    <location>
        <begin position="225"/>
        <end position="290"/>
    </location>
</feature>
<dbReference type="InterPro" id="IPR036869">
    <property type="entry name" value="J_dom_sf"/>
</dbReference>
<dbReference type="Gene3D" id="3.40.50.1110">
    <property type="entry name" value="SGNH hydrolase"/>
    <property type="match status" value="1"/>
</dbReference>
<dbReference type="PROSITE" id="PS00636">
    <property type="entry name" value="DNAJ_1"/>
    <property type="match status" value="1"/>
</dbReference>
<feature type="compositionally biased region" description="Pro residues" evidence="2">
    <location>
        <begin position="528"/>
        <end position="537"/>
    </location>
</feature>
<organism evidence="4">
    <name type="scientific">Cladocopium goreaui</name>
    <dbReference type="NCBI Taxonomy" id="2562237"/>
    <lineage>
        <taxon>Eukaryota</taxon>
        <taxon>Sar</taxon>
        <taxon>Alveolata</taxon>
        <taxon>Dinophyceae</taxon>
        <taxon>Suessiales</taxon>
        <taxon>Symbiodiniaceae</taxon>
        <taxon>Cladocopium</taxon>
    </lineage>
</organism>
<evidence type="ECO:0000313" key="7">
    <source>
        <dbReference type="Proteomes" id="UP001152797"/>
    </source>
</evidence>
<reference evidence="4" key="1">
    <citation type="submission" date="2022-10" db="EMBL/GenBank/DDBJ databases">
        <authorList>
            <person name="Chen Y."/>
            <person name="Dougan E. K."/>
            <person name="Chan C."/>
            <person name="Rhodes N."/>
            <person name="Thang M."/>
        </authorList>
    </citation>
    <scope>NUCLEOTIDE SEQUENCE</scope>
</reference>
<dbReference type="EMBL" id="CAMXCT030001846">
    <property type="protein sequence ID" value="CAL4780850.1"/>
    <property type="molecule type" value="Genomic_DNA"/>
</dbReference>
<dbReference type="SMART" id="SM00271">
    <property type="entry name" value="DnaJ"/>
    <property type="match status" value="1"/>
</dbReference>
<dbReference type="Pfam" id="PF00226">
    <property type="entry name" value="DnaJ"/>
    <property type="match status" value="1"/>
</dbReference>
<evidence type="ECO:0000313" key="6">
    <source>
        <dbReference type="EMBL" id="CAL4780850.1"/>
    </source>
</evidence>
<evidence type="ECO:0000256" key="1">
    <source>
        <dbReference type="SAM" id="Coils"/>
    </source>
</evidence>
<feature type="coiled-coil region" evidence="1">
    <location>
        <begin position="736"/>
        <end position="773"/>
    </location>
</feature>
<dbReference type="SUPFAM" id="SSF52266">
    <property type="entry name" value="SGNH hydrolase"/>
    <property type="match status" value="1"/>
</dbReference>
<dbReference type="PANTHER" id="PTHR24074">
    <property type="entry name" value="CO-CHAPERONE PROTEIN DJLA"/>
    <property type="match status" value="1"/>
</dbReference>
<gene>
    <name evidence="4" type="ORF">C1SCF055_LOCUS20274</name>
</gene>
<sequence>MDGPEDEQSCYAILGVDPAATSSEIRQAYRKLALAKHPDRGGDPAEFARVTKAYEVLSDSKARAKYDATGRTSKLTAEEEFIEAFRSSTAANADAESRPAEPRRAAPEPESAPRRFAWERGNRSEQQNGQRRSGGVHSFSANVGSSRPSSTPDSAAGYIRPDNLAGAVQEAAGGLEVGARVRIVGLQKQQHLNSAMGVLVKFHGDRWQVRLEGDLGDKLFRTQNLMPASRNGPSAARAAGSSNGSNGFRPEPRAQEAAPGHANGVASTNGTHERNGTTGGPEKRGFMRPPADYLRADSSTIEICGSWNNWRPQPMILERQRRCHKFQVVLPSSAPESFQLFVAGDGPGRCLHPDRPEASVQEFHRLVGPDDNSQGHGWSIGKHPEDHAAMGARYEVMLIFAANGRPDRLDWVRLNPRSEAPKTTPAKAKARPAPYGGLSMGGFLQAAKPEWTQKDITSVLERLGKITVTDMSSLLRTLQSEGSAGVNQRFKAVGEKSFTDSTVRALREHAKKVAALEAERLNPKPKPKAAPPANPLAPLPTQEYKVVHDFVYLRQEPSLHAPILGKRQRGDTFHASEETWDGWVKLHGQPGYIIKDMGGLSGIGKVLSQLGRALPLVLPEPQGSPEPLTFEVVYQPFVAVRTGPSKTRPIQGTRKFGERLRAESQGYGGWVRVVQEDGGGWMLTLDDELGQLLACKTVDERRKQVSALRHADRNNVAQLTEAIAGARRCGVRGIELEQAEADLRQLREREASRKELLQRAAAAQSDVREERLRRCVEEAERQNFVQEKKAMEEALDKMVSVKMETQREHDLLLEQLAEAAKGGQVADIKAARNAAKAAGVPMKEIARCAEVRNKRCVHFGDGFYQLLGSKGGGHGTWLAARSEHAAAIASRGIMTAVAPMFELPVPAWNVPVFAIYPVVPMPLALPVVGMATPFHWQGTEDEGSRMRKAMAAMPVHFSLCEEPRRKILCYGDSLTAGFFAGGLKFDPYGRTMSEVLASGGIYAQVSVCGHSGCTTREMLDAAETDLADVVGCTGNGLCKILAEQDFDLVIIMSGTNDMGRGTHSDAIVEDLSQLHAICHSQGVPTLALAPPSAPRFDFSQEMQRQYIHSQLCSLASTTPYLLGCIDPAELVSVADGQFWESDGLHFAPRGSQVLGQNLALLVASSLADNSPDVTA</sequence>
<dbReference type="InterPro" id="IPR050817">
    <property type="entry name" value="DjlA_DnaK_co-chaperone"/>
</dbReference>
<feature type="domain" description="J" evidence="3">
    <location>
        <begin position="9"/>
        <end position="70"/>
    </location>
</feature>